<evidence type="ECO:0000313" key="2">
    <source>
        <dbReference type="EMBL" id="ERL10503.1"/>
    </source>
</evidence>
<organism evidence="2 3">
    <name type="scientific">Olsenella profusa F0195</name>
    <dbReference type="NCBI Taxonomy" id="1125712"/>
    <lineage>
        <taxon>Bacteria</taxon>
        <taxon>Bacillati</taxon>
        <taxon>Actinomycetota</taxon>
        <taxon>Coriobacteriia</taxon>
        <taxon>Coriobacteriales</taxon>
        <taxon>Atopobiaceae</taxon>
        <taxon>Olsenella</taxon>
    </lineage>
</organism>
<dbReference type="PATRIC" id="fig|1125712.3.peg.252"/>
<keyword evidence="1" id="KW-1133">Transmembrane helix</keyword>
<evidence type="ECO:0000256" key="1">
    <source>
        <dbReference type="SAM" id="Phobius"/>
    </source>
</evidence>
<keyword evidence="1" id="KW-0812">Transmembrane</keyword>
<protein>
    <submittedName>
        <fullName evidence="2">Uncharacterized protein</fullName>
    </submittedName>
</protein>
<evidence type="ECO:0000313" key="3">
    <source>
        <dbReference type="Proteomes" id="UP000016638"/>
    </source>
</evidence>
<name>U2TWT5_9ACTN</name>
<proteinExistence type="predicted"/>
<keyword evidence="3" id="KW-1185">Reference proteome</keyword>
<accession>U2TWT5</accession>
<dbReference type="EMBL" id="AWEZ01000008">
    <property type="protein sequence ID" value="ERL10503.1"/>
    <property type="molecule type" value="Genomic_DNA"/>
</dbReference>
<comment type="caution">
    <text evidence="2">The sequence shown here is derived from an EMBL/GenBank/DDBJ whole genome shotgun (WGS) entry which is preliminary data.</text>
</comment>
<dbReference type="AlphaFoldDB" id="U2TWT5"/>
<feature type="transmembrane region" description="Helical" evidence="1">
    <location>
        <begin position="21"/>
        <end position="42"/>
    </location>
</feature>
<sequence>MGEGMARTFRDERDYRDVQENARGSWGLTLAGLLLMGVGIFVCATGDLAHILVLMLVVVLLLGGVALLYVGSSLRRDARNALLRHQEMEDPWGSGK</sequence>
<dbReference type="STRING" id="1125712.HMPREF1316_2049"/>
<reference evidence="2 3" key="1">
    <citation type="submission" date="2013-08" db="EMBL/GenBank/DDBJ databases">
        <authorList>
            <person name="Durkin A.S."/>
            <person name="Haft D.R."/>
            <person name="McCorrison J."/>
            <person name="Torralba M."/>
            <person name="Gillis M."/>
            <person name="Haft D.H."/>
            <person name="Methe B."/>
            <person name="Sutton G."/>
            <person name="Nelson K.E."/>
        </authorList>
    </citation>
    <scope>NUCLEOTIDE SEQUENCE [LARGE SCALE GENOMIC DNA]</scope>
    <source>
        <strain evidence="2 3">F0195</strain>
    </source>
</reference>
<feature type="transmembrane region" description="Helical" evidence="1">
    <location>
        <begin position="48"/>
        <end position="70"/>
    </location>
</feature>
<dbReference type="Proteomes" id="UP000016638">
    <property type="component" value="Unassembled WGS sequence"/>
</dbReference>
<keyword evidence="1" id="KW-0472">Membrane</keyword>
<gene>
    <name evidence="2" type="ORF">HMPREF1316_2049</name>
</gene>